<dbReference type="InterPro" id="IPR007274">
    <property type="entry name" value="Cop_transporter"/>
</dbReference>
<keyword evidence="4 5" id="KW-0472">Membrane</keyword>
<keyword evidence="2 5" id="KW-0812">Transmembrane</keyword>
<name>A0A9P4N366_9PLEO</name>
<keyword evidence="7" id="KW-1185">Reference proteome</keyword>
<reference evidence="7" key="1">
    <citation type="journal article" date="2020" name="Stud. Mycol.">
        <title>101 Dothideomycetes genomes: A test case for predicting lifestyles and emergence of pathogens.</title>
        <authorList>
            <person name="Haridas S."/>
            <person name="Albert R."/>
            <person name="Binder M."/>
            <person name="Bloem J."/>
            <person name="LaButti K."/>
            <person name="Salamov A."/>
            <person name="Andreopoulos B."/>
            <person name="Baker S."/>
            <person name="Barry K."/>
            <person name="Bills G."/>
            <person name="Bluhm B."/>
            <person name="Cannon C."/>
            <person name="Castanera R."/>
            <person name="Culley D."/>
            <person name="Daum C."/>
            <person name="Ezra D."/>
            <person name="Gonzalez J."/>
            <person name="Henrissat B."/>
            <person name="Kuo A."/>
            <person name="Liang C."/>
            <person name="Lipzen A."/>
            <person name="Lutzoni F."/>
            <person name="Magnuson J."/>
            <person name="Mondo S."/>
            <person name="Nolan M."/>
            <person name="Ohm R."/>
            <person name="Pangilinan J."/>
            <person name="Park H.-J."/>
            <person name="Ramirez L."/>
            <person name="Alfaro M."/>
            <person name="Sun H."/>
            <person name="Tritt A."/>
            <person name="Yoshinaga Y."/>
            <person name="Zwiers L.-H."/>
            <person name="Turgeon B."/>
            <person name="Goodwin S."/>
            <person name="Spatafora J."/>
            <person name="Crous P."/>
            <person name="Grigoriev I."/>
        </authorList>
    </citation>
    <scope>NUCLEOTIDE SEQUENCE [LARGE SCALE GENOMIC DNA]</scope>
    <source>
        <strain evidence="7">CBS 304.66</strain>
    </source>
</reference>
<feature type="transmembrane region" description="Helical" evidence="5">
    <location>
        <begin position="175"/>
        <end position="199"/>
    </location>
</feature>
<organism evidence="6 7">
    <name type="scientific">Lojkania enalia</name>
    <dbReference type="NCBI Taxonomy" id="147567"/>
    <lineage>
        <taxon>Eukaryota</taxon>
        <taxon>Fungi</taxon>
        <taxon>Dikarya</taxon>
        <taxon>Ascomycota</taxon>
        <taxon>Pezizomycotina</taxon>
        <taxon>Dothideomycetes</taxon>
        <taxon>Pleosporomycetidae</taxon>
        <taxon>Pleosporales</taxon>
        <taxon>Pleosporales incertae sedis</taxon>
        <taxon>Lojkania</taxon>
    </lineage>
</organism>
<keyword evidence="5" id="KW-0813">Transport</keyword>
<feature type="transmembrane region" description="Helical" evidence="5">
    <location>
        <begin position="54"/>
        <end position="73"/>
    </location>
</feature>
<dbReference type="Proteomes" id="UP000800093">
    <property type="component" value="Unassembled WGS sequence"/>
</dbReference>
<proteinExistence type="inferred from homology"/>
<accession>A0A9P4N366</accession>
<dbReference type="PANTHER" id="PTHR12483">
    <property type="entry name" value="SOLUTE CARRIER FAMILY 31 COPPER TRANSPORTERS"/>
    <property type="match status" value="1"/>
</dbReference>
<evidence type="ECO:0000256" key="1">
    <source>
        <dbReference type="ARBA" id="ARBA00004141"/>
    </source>
</evidence>
<keyword evidence="5" id="KW-0406">Ion transport</keyword>
<dbReference type="OrthoDB" id="73901at2759"/>
<comment type="caution">
    <text evidence="6">The sequence shown here is derived from an EMBL/GenBank/DDBJ whole genome shotgun (WGS) entry which is preliminary data.</text>
</comment>
<sequence length="216" mass="24187">MPIPSHPMSISSPTTPLYEYVATSMSSAPNMVSTFSINTRVTLFFAEWKTTTPATYTLAIVFLFGLGLFNRFLGAVKSQLDRRWSERTHNVESGTIDSLNRSNSMIRRIGGWLPSIRGQTGLRYDEEQEKDPLTPVPAANDLVSRELPQNRKRGFCVPNAPWSLKRDGGRGVLEFVRVLIGYILMLAVMTYNVGFLFAVTGSVLLGEMVFGRYTQH</sequence>
<evidence type="ECO:0000256" key="2">
    <source>
        <dbReference type="ARBA" id="ARBA00022692"/>
    </source>
</evidence>
<comment type="similarity">
    <text evidence="5">Belongs to the copper transporter (Ctr) (TC 1.A.56) family. SLC31A subfamily.</text>
</comment>
<evidence type="ECO:0000313" key="7">
    <source>
        <dbReference type="Proteomes" id="UP000800093"/>
    </source>
</evidence>
<dbReference type="PANTHER" id="PTHR12483:SF27">
    <property type="entry name" value="COPPER TRANSPORT PROTEIN CTR1"/>
    <property type="match status" value="1"/>
</dbReference>
<dbReference type="GO" id="GO:0005886">
    <property type="term" value="C:plasma membrane"/>
    <property type="evidence" value="ECO:0007669"/>
    <property type="project" value="TreeGrafter"/>
</dbReference>
<keyword evidence="5" id="KW-0187">Copper transport</keyword>
<gene>
    <name evidence="6" type="ORF">CC78DRAFT_617732</name>
</gene>
<dbReference type="AlphaFoldDB" id="A0A9P4N366"/>
<dbReference type="GO" id="GO:0005375">
    <property type="term" value="F:copper ion transmembrane transporter activity"/>
    <property type="evidence" value="ECO:0007669"/>
    <property type="project" value="UniProtKB-UniRule"/>
</dbReference>
<comment type="subcellular location">
    <subcellularLocation>
        <location evidence="1 5">Membrane</location>
        <topology evidence="1 5">Multi-pass membrane protein</topology>
    </subcellularLocation>
</comment>
<protein>
    <recommendedName>
        <fullName evidence="5">Copper transport protein</fullName>
    </recommendedName>
</protein>
<keyword evidence="5" id="KW-0186">Copper</keyword>
<keyword evidence="3 5" id="KW-1133">Transmembrane helix</keyword>
<evidence type="ECO:0000256" key="4">
    <source>
        <dbReference type="ARBA" id="ARBA00023136"/>
    </source>
</evidence>
<dbReference type="EMBL" id="ML986627">
    <property type="protein sequence ID" value="KAF2263293.1"/>
    <property type="molecule type" value="Genomic_DNA"/>
</dbReference>
<evidence type="ECO:0000313" key="6">
    <source>
        <dbReference type="EMBL" id="KAF2263293.1"/>
    </source>
</evidence>
<dbReference type="Pfam" id="PF04145">
    <property type="entry name" value="Ctr"/>
    <property type="match status" value="1"/>
</dbReference>
<evidence type="ECO:0000256" key="3">
    <source>
        <dbReference type="ARBA" id="ARBA00022989"/>
    </source>
</evidence>
<evidence type="ECO:0000256" key="5">
    <source>
        <dbReference type="RuleBase" id="RU367022"/>
    </source>
</evidence>